<dbReference type="RefSeq" id="WP_107033032.1">
    <property type="nucleotide sequence ID" value="NZ_CAOLBL010000066.1"/>
</dbReference>
<gene>
    <name evidence="8" type="ORF">C5O23_11200</name>
</gene>
<evidence type="ECO:0000313" key="8">
    <source>
        <dbReference type="EMBL" id="PWB00983.1"/>
    </source>
</evidence>
<dbReference type="Proteomes" id="UP000244905">
    <property type="component" value="Unassembled WGS sequence"/>
</dbReference>
<protein>
    <submittedName>
        <fullName evidence="8">YitT family protein</fullName>
    </submittedName>
</protein>
<comment type="caution">
    <text evidence="8">The sequence shown here is derived from an EMBL/GenBank/DDBJ whole genome shotgun (WGS) entry which is preliminary data.</text>
</comment>
<evidence type="ECO:0000313" key="9">
    <source>
        <dbReference type="Proteomes" id="UP000244905"/>
    </source>
</evidence>
<keyword evidence="9" id="KW-1185">Reference proteome</keyword>
<dbReference type="GO" id="GO:0005886">
    <property type="term" value="C:plasma membrane"/>
    <property type="evidence" value="ECO:0007669"/>
    <property type="project" value="UniProtKB-SubCell"/>
</dbReference>
<feature type="transmembrane region" description="Helical" evidence="6">
    <location>
        <begin position="182"/>
        <end position="200"/>
    </location>
</feature>
<dbReference type="CDD" id="cd16380">
    <property type="entry name" value="YitT_C"/>
    <property type="match status" value="1"/>
</dbReference>
<evidence type="ECO:0000256" key="3">
    <source>
        <dbReference type="ARBA" id="ARBA00022692"/>
    </source>
</evidence>
<dbReference type="PANTHER" id="PTHR33545">
    <property type="entry name" value="UPF0750 MEMBRANE PROTEIN YITT-RELATED"/>
    <property type="match status" value="1"/>
</dbReference>
<feature type="transmembrane region" description="Helical" evidence="6">
    <location>
        <begin position="115"/>
        <end position="135"/>
    </location>
</feature>
<feature type="domain" description="DUF2179" evidence="7">
    <location>
        <begin position="229"/>
        <end position="283"/>
    </location>
</feature>
<evidence type="ECO:0000256" key="1">
    <source>
        <dbReference type="ARBA" id="ARBA00004651"/>
    </source>
</evidence>
<name>A0A2V1INH2_9BACT</name>
<dbReference type="InterPro" id="IPR015867">
    <property type="entry name" value="N-reg_PII/ATP_PRibTrfase_C"/>
</dbReference>
<feature type="transmembrane region" description="Helical" evidence="6">
    <location>
        <begin position="88"/>
        <end position="109"/>
    </location>
</feature>
<keyword evidence="4 6" id="KW-1133">Transmembrane helix</keyword>
<evidence type="ECO:0000256" key="5">
    <source>
        <dbReference type="ARBA" id="ARBA00023136"/>
    </source>
</evidence>
<keyword evidence="5 6" id="KW-0472">Membrane</keyword>
<organism evidence="8 9">
    <name type="scientific">Duncaniella muris</name>
    <dbReference type="NCBI Taxonomy" id="2094150"/>
    <lineage>
        <taxon>Bacteria</taxon>
        <taxon>Pseudomonadati</taxon>
        <taxon>Bacteroidota</taxon>
        <taxon>Bacteroidia</taxon>
        <taxon>Bacteroidales</taxon>
        <taxon>Muribaculaceae</taxon>
        <taxon>Duncaniella</taxon>
    </lineage>
</organism>
<proteinExistence type="predicted"/>
<dbReference type="InterPro" id="IPR051461">
    <property type="entry name" value="UPF0750_membrane"/>
</dbReference>
<dbReference type="Pfam" id="PF02588">
    <property type="entry name" value="YitT_membrane"/>
    <property type="match status" value="1"/>
</dbReference>
<evidence type="ECO:0000256" key="4">
    <source>
        <dbReference type="ARBA" id="ARBA00022989"/>
    </source>
</evidence>
<feature type="transmembrane region" description="Helical" evidence="6">
    <location>
        <begin position="55"/>
        <end position="76"/>
    </location>
</feature>
<comment type="subcellular location">
    <subcellularLocation>
        <location evidence="1">Cell membrane</location>
        <topology evidence="1">Multi-pass membrane protein</topology>
    </subcellularLocation>
</comment>
<feature type="transmembrane region" description="Helical" evidence="6">
    <location>
        <begin position="15"/>
        <end position="35"/>
    </location>
</feature>
<accession>A0A2V1INH2</accession>
<dbReference type="InterPro" id="IPR019264">
    <property type="entry name" value="DUF2179"/>
</dbReference>
<dbReference type="AlphaFoldDB" id="A0A2V1INH2"/>
<dbReference type="Pfam" id="PF10035">
    <property type="entry name" value="DUF2179"/>
    <property type="match status" value="1"/>
</dbReference>
<keyword evidence="3 6" id="KW-0812">Transmembrane</keyword>
<dbReference type="PANTHER" id="PTHR33545:SF5">
    <property type="entry name" value="UPF0750 MEMBRANE PROTEIN YITT"/>
    <property type="match status" value="1"/>
</dbReference>
<evidence type="ECO:0000259" key="7">
    <source>
        <dbReference type="Pfam" id="PF10035"/>
    </source>
</evidence>
<dbReference type="Gene3D" id="3.30.70.120">
    <property type="match status" value="1"/>
</dbReference>
<reference evidence="9" key="1">
    <citation type="submission" date="2018-02" db="EMBL/GenBank/DDBJ databases">
        <authorList>
            <person name="Clavel T."/>
            <person name="Strowig T."/>
        </authorList>
    </citation>
    <scope>NUCLEOTIDE SEQUENCE [LARGE SCALE GENOMIC DNA]</scope>
    <source>
        <strain evidence="9">DSM 103720</strain>
    </source>
</reference>
<sequence>MTFSKTKLWMSSRDYIMITLAALIYGFGFSAFILPEKVVIGGVTGLGTIVYFLTGNPYLIGITQYAINIVLLVIAWKVVGRAFVYKTLYGATAISLVVTLMPPLFSGALVPGQPFMNVCIGSVLSGIALGIVFTHNGSTGGTDIVAAIVAKKTNVTVGRTMLYVDFAIISSSYLFFHDITRVVYGFIVLFILTYMLDLIINSNRQAVQFIIVSKHWERIANAINKYPRRGVTVLDGMGWYSKQPVKLLLVVCRKMEAVTVFRVVKDLDPNAFITQANVNGAYGEGFDQLKFRPDHELSRKLEADKSCGTPE</sequence>
<dbReference type="EMBL" id="PUEC01000028">
    <property type="protein sequence ID" value="PWB00983.1"/>
    <property type="molecule type" value="Genomic_DNA"/>
</dbReference>
<evidence type="ECO:0000256" key="2">
    <source>
        <dbReference type="ARBA" id="ARBA00022475"/>
    </source>
</evidence>
<dbReference type="InterPro" id="IPR003740">
    <property type="entry name" value="YitT"/>
</dbReference>
<dbReference type="PIRSF" id="PIRSF006483">
    <property type="entry name" value="Membrane_protein_YitT"/>
    <property type="match status" value="1"/>
</dbReference>
<keyword evidence="2" id="KW-1003">Cell membrane</keyword>
<feature type="transmembrane region" description="Helical" evidence="6">
    <location>
        <begin position="156"/>
        <end position="176"/>
    </location>
</feature>
<evidence type="ECO:0000256" key="6">
    <source>
        <dbReference type="SAM" id="Phobius"/>
    </source>
</evidence>
<dbReference type="GeneID" id="82526899"/>